<feature type="chain" id="PRO_5028421160" description="YtkA-like domain-containing protein" evidence="1">
    <location>
        <begin position="25"/>
        <end position="146"/>
    </location>
</feature>
<feature type="signal peptide" evidence="1">
    <location>
        <begin position="1"/>
        <end position="24"/>
    </location>
</feature>
<comment type="caution">
    <text evidence="2">The sequence shown here is derived from an EMBL/GenBank/DDBJ whole genome shotgun (WGS) entry which is preliminary data.</text>
</comment>
<dbReference type="AlphaFoldDB" id="A0A6V8MPG9"/>
<evidence type="ECO:0000313" key="2">
    <source>
        <dbReference type="EMBL" id="GFO61956.1"/>
    </source>
</evidence>
<dbReference type="Proteomes" id="UP000556026">
    <property type="component" value="Unassembled WGS sequence"/>
</dbReference>
<protein>
    <recommendedName>
        <fullName evidence="4">YtkA-like domain-containing protein</fullName>
    </recommendedName>
</protein>
<organism evidence="2 3">
    <name type="scientific">Geomonas silvestris</name>
    <dbReference type="NCBI Taxonomy" id="2740184"/>
    <lineage>
        <taxon>Bacteria</taxon>
        <taxon>Pseudomonadati</taxon>
        <taxon>Thermodesulfobacteriota</taxon>
        <taxon>Desulfuromonadia</taxon>
        <taxon>Geobacterales</taxon>
        <taxon>Geobacteraceae</taxon>
        <taxon>Geomonas</taxon>
    </lineage>
</organism>
<dbReference type="EMBL" id="BLXX01000023">
    <property type="protein sequence ID" value="GFO61956.1"/>
    <property type="molecule type" value="Genomic_DNA"/>
</dbReference>
<dbReference type="RefSeq" id="WP_183356739.1">
    <property type="nucleotide sequence ID" value="NZ_BLXX01000023.1"/>
</dbReference>
<sequence>MRVLLAALLLALVVFEVHPAAALAANPSLAKRDFQVLPKPGEKVPLGPRHYFTYAFAKPPKLGNAVMRVEIFTREGARDTSFTVKGDADMPSMRGAHAAGDQNFALSKKGVYLLPVRLVMPGDWEVSFVFQKDGKTVLRGCYLFDL</sequence>
<evidence type="ECO:0008006" key="4">
    <source>
        <dbReference type="Google" id="ProtNLM"/>
    </source>
</evidence>
<evidence type="ECO:0000256" key="1">
    <source>
        <dbReference type="SAM" id="SignalP"/>
    </source>
</evidence>
<keyword evidence="3" id="KW-1185">Reference proteome</keyword>
<accession>A0A6V8MPG9</accession>
<evidence type="ECO:0000313" key="3">
    <source>
        <dbReference type="Proteomes" id="UP000556026"/>
    </source>
</evidence>
<name>A0A6V8MPG9_9BACT</name>
<keyword evidence="1" id="KW-0732">Signal</keyword>
<gene>
    <name evidence="2" type="ORF">GMST_42810</name>
</gene>
<proteinExistence type="predicted"/>
<reference evidence="3" key="1">
    <citation type="submission" date="2020-06" db="EMBL/GenBank/DDBJ databases">
        <title>Draft genomic sequence of Geomonas sp. Red330.</title>
        <authorList>
            <person name="Itoh H."/>
            <person name="Zhenxing X."/>
            <person name="Ushijima N."/>
            <person name="Masuda Y."/>
            <person name="Shiratori Y."/>
            <person name="Senoo K."/>
        </authorList>
    </citation>
    <scope>NUCLEOTIDE SEQUENCE [LARGE SCALE GENOMIC DNA]</scope>
    <source>
        <strain evidence="3">Red330</strain>
    </source>
</reference>